<reference evidence="7 8" key="1">
    <citation type="journal article" date="2019" name="Emerg. Microbes Infect.">
        <title>Comprehensive subspecies identification of 175 nontuberculous mycobacteria species based on 7547 genomic profiles.</title>
        <authorList>
            <person name="Matsumoto Y."/>
            <person name="Kinjo T."/>
            <person name="Motooka D."/>
            <person name="Nabeya D."/>
            <person name="Jung N."/>
            <person name="Uechi K."/>
            <person name="Horii T."/>
            <person name="Iida T."/>
            <person name="Fujita J."/>
            <person name="Nakamura S."/>
        </authorList>
    </citation>
    <scope>NUCLEOTIDE SEQUENCE [LARGE SCALE GENOMIC DNA]</scope>
    <source>
        <strain evidence="7 8">JCM 30395</strain>
    </source>
</reference>
<feature type="domain" description="Photolyase/cryptochrome alpha/beta" evidence="6">
    <location>
        <begin position="2"/>
        <end position="126"/>
    </location>
</feature>
<dbReference type="PROSITE" id="PS00691">
    <property type="entry name" value="DNA_PHOTOLYASES_1_2"/>
    <property type="match status" value="1"/>
</dbReference>
<dbReference type="GO" id="GO:0009416">
    <property type="term" value="P:response to light stimulus"/>
    <property type="evidence" value="ECO:0007669"/>
    <property type="project" value="TreeGrafter"/>
</dbReference>
<evidence type="ECO:0000313" key="8">
    <source>
        <dbReference type="Proteomes" id="UP000466445"/>
    </source>
</evidence>
<dbReference type="GO" id="GO:0006139">
    <property type="term" value="P:nucleobase-containing compound metabolic process"/>
    <property type="evidence" value="ECO:0007669"/>
    <property type="project" value="UniProtKB-ARBA"/>
</dbReference>
<dbReference type="Gene3D" id="1.10.579.10">
    <property type="entry name" value="DNA Cyclobutane Dipyrimidine Photolyase, subunit A, domain 3"/>
    <property type="match status" value="1"/>
</dbReference>
<dbReference type="RefSeq" id="WP_163698393.1">
    <property type="nucleotide sequence ID" value="NZ_AP022595.1"/>
</dbReference>
<dbReference type="AlphaFoldDB" id="A0A7I7SSR8"/>
<dbReference type="PANTHER" id="PTHR11455:SF9">
    <property type="entry name" value="CRYPTOCHROME CIRCADIAN CLOCK 5 ISOFORM X1"/>
    <property type="match status" value="1"/>
</dbReference>
<dbReference type="PROSITE" id="PS51645">
    <property type="entry name" value="PHR_CRY_ALPHA_BETA"/>
    <property type="match status" value="1"/>
</dbReference>
<dbReference type="InterPro" id="IPR036155">
    <property type="entry name" value="Crypto/Photolyase_N_sf"/>
</dbReference>
<keyword evidence="1 4" id="KW-0285">Flavoprotein</keyword>
<dbReference type="GO" id="GO:0071949">
    <property type="term" value="F:FAD binding"/>
    <property type="evidence" value="ECO:0007669"/>
    <property type="project" value="TreeGrafter"/>
</dbReference>
<feature type="binding site" evidence="4">
    <location>
        <begin position="259"/>
        <end position="266"/>
    </location>
    <ligand>
        <name>FAD</name>
        <dbReference type="ChEBI" id="CHEBI:57692"/>
    </ligand>
</feature>
<evidence type="ECO:0000256" key="3">
    <source>
        <dbReference type="ARBA" id="ARBA00022991"/>
    </source>
</evidence>
<dbReference type="Pfam" id="PF03441">
    <property type="entry name" value="FAD_binding_7"/>
    <property type="match status" value="1"/>
</dbReference>
<dbReference type="GO" id="GO:0003677">
    <property type="term" value="F:DNA binding"/>
    <property type="evidence" value="ECO:0007669"/>
    <property type="project" value="TreeGrafter"/>
</dbReference>
<accession>A0A7I7SSR8</accession>
<dbReference type="SUPFAM" id="SSF52425">
    <property type="entry name" value="Cryptochrome/photolyase, N-terminal domain"/>
    <property type="match status" value="1"/>
</dbReference>
<dbReference type="EMBL" id="AP022595">
    <property type="protein sequence ID" value="BBY60047.1"/>
    <property type="molecule type" value="Genomic_DNA"/>
</dbReference>
<keyword evidence="2 4" id="KW-0274">FAD</keyword>
<organism evidence="7 8">
    <name type="scientific">Mycolicibacterium sarraceniae</name>
    <dbReference type="NCBI Taxonomy" id="1534348"/>
    <lineage>
        <taxon>Bacteria</taxon>
        <taxon>Bacillati</taxon>
        <taxon>Actinomycetota</taxon>
        <taxon>Actinomycetes</taxon>
        <taxon>Mycobacteriales</taxon>
        <taxon>Mycobacteriaceae</taxon>
        <taxon>Mycolicibacterium</taxon>
    </lineage>
</organism>
<keyword evidence="8" id="KW-1185">Reference proteome</keyword>
<dbReference type="PANTHER" id="PTHR11455">
    <property type="entry name" value="CRYPTOCHROME"/>
    <property type="match status" value="1"/>
</dbReference>
<dbReference type="Pfam" id="PF00875">
    <property type="entry name" value="DNA_photolyase"/>
    <property type="match status" value="1"/>
</dbReference>
<feature type="binding site" evidence="4">
    <location>
        <begin position="359"/>
        <end position="361"/>
    </location>
    <ligand>
        <name>FAD</name>
        <dbReference type="ChEBI" id="CHEBI:57692"/>
    </ligand>
</feature>
<dbReference type="PROSITE" id="PS00394">
    <property type="entry name" value="DNA_PHOTOLYASES_1_1"/>
    <property type="match status" value="1"/>
</dbReference>
<comment type="similarity">
    <text evidence="5">Belongs to the DNA photolyase family.</text>
</comment>
<dbReference type="Gene3D" id="3.40.50.620">
    <property type="entry name" value="HUPs"/>
    <property type="match status" value="1"/>
</dbReference>
<gene>
    <name evidence="7" type="ORF">MSAR_31830</name>
</gene>
<dbReference type="Gene3D" id="1.25.40.80">
    <property type="match status" value="1"/>
</dbReference>
<dbReference type="InterPro" id="IPR005101">
    <property type="entry name" value="Cryptochr/Photolyase_FAD-bd"/>
</dbReference>
<dbReference type="InterPro" id="IPR014729">
    <property type="entry name" value="Rossmann-like_a/b/a_fold"/>
</dbReference>
<dbReference type="SUPFAM" id="SSF48173">
    <property type="entry name" value="Cryptochrome/photolyase FAD-binding domain"/>
    <property type="match status" value="1"/>
</dbReference>
<dbReference type="GO" id="GO:0006950">
    <property type="term" value="P:response to stress"/>
    <property type="evidence" value="ECO:0007669"/>
    <property type="project" value="UniProtKB-ARBA"/>
</dbReference>
<sequence>MPPTLLWFRRDLRLRDLPPLLEAAADGADVLGCFVLDPRLEQSSGPRRLQFLGDSLRELSDAMGGRLLITRGRPEKRIPLLCKEIGASDVHISADFSPFGVRRDEAVAAALAEMGAQLRATGSPYLVSPGRVTKDDGTPYKVFTPYVARWREVGWRSPAPSAEASVSWVDPAGLASKFLVGAPDPGTDLDLAAGESAALDRWAEFLDSGMADYAEDRNRPDKPGISRMSAHLKFGTIHPRTMAADLNVRATGPGAYLRELAFRDFYAAVLHEWPDSAWGNWNRKFDAIEVDEGPPAGDLFEAWKQGRTGYPIVDAGMRQLRDSGFMHNRVRMIVASFLVKDLHLPWQWGARWFLEQLVDGDMASNQHGWQWCAGSGTDAAPYFRVFNPTAQGQKFDPAGDYVRRWVPELAGPELAGADVHTLKGGRPAGYPEPIVEHAAERAEALRRYGQIG</sequence>
<evidence type="ECO:0000256" key="4">
    <source>
        <dbReference type="PIRSR" id="PIRSR602081-1"/>
    </source>
</evidence>
<dbReference type="Proteomes" id="UP000466445">
    <property type="component" value="Chromosome"/>
</dbReference>
<name>A0A7I7SSR8_9MYCO</name>
<evidence type="ECO:0000256" key="2">
    <source>
        <dbReference type="ARBA" id="ARBA00022827"/>
    </source>
</evidence>
<dbReference type="GO" id="GO:0003904">
    <property type="term" value="F:deoxyribodipyrimidine photo-lyase activity"/>
    <property type="evidence" value="ECO:0007669"/>
    <property type="project" value="TreeGrafter"/>
</dbReference>
<evidence type="ECO:0000256" key="5">
    <source>
        <dbReference type="RuleBase" id="RU004182"/>
    </source>
</evidence>
<dbReference type="KEGG" id="msar:MSAR_31830"/>
<evidence type="ECO:0000313" key="7">
    <source>
        <dbReference type="EMBL" id="BBY60047.1"/>
    </source>
</evidence>
<proteinExistence type="inferred from homology"/>
<feature type="binding site" evidence="4">
    <location>
        <position position="256"/>
    </location>
    <ligand>
        <name>FAD</name>
        <dbReference type="ChEBI" id="CHEBI:57692"/>
    </ligand>
</feature>
<dbReference type="InterPro" id="IPR036134">
    <property type="entry name" value="Crypto/Photolyase_FAD-like_sf"/>
</dbReference>
<keyword evidence="7" id="KW-0456">Lyase</keyword>
<evidence type="ECO:0000256" key="1">
    <source>
        <dbReference type="ARBA" id="ARBA00022630"/>
    </source>
</evidence>
<dbReference type="InterPro" id="IPR002081">
    <property type="entry name" value="Cryptochrome/DNA_photolyase_1"/>
</dbReference>
<comment type="cofactor">
    <cofactor evidence="4">
        <name>FAD</name>
        <dbReference type="ChEBI" id="CHEBI:57692"/>
    </cofactor>
    <text evidence="4">Binds 1 FAD per subunit.</text>
</comment>
<protein>
    <submittedName>
        <fullName evidence="7">Deoxyribodipyrimidine photo-lyase</fullName>
    </submittedName>
</protein>
<evidence type="ECO:0000259" key="6">
    <source>
        <dbReference type="PROSITE" id="PS51645"/>
    </source>
</evidence>
<dbReference type="InterPro" id="IPR018394">
    <property type="entry name" value="DNA_photolyase_1_CS_C"/>
</dbReference>
<feature type="binding site" evidence="4">
    <location>
        <position position="213"/>
    </location>
    <ligand>
        <name>FAD</name>
        <dbReference type="ChEBI" id="CHEBI:57692"/>
    </ligand>
</feature>
<dbReference type="InterPro" id="IPR006050">
    <property type="entry name" value="DNA_photolyase_N"/>
</dbReference>
<keyword evidence="3 5" id="KW-0157">Chromophore</keyword>
<dbReference type="PRINTS" id="PR00147">
    <property type="entry name" value="DNAPHOTLYASE"/>
</dbReference>